<accession>A0A2S9X5H2</accession>
<organism evidence="1 2">
    <name type="scientific">Chromobacterium amazonense</name>
    <dbReference type="NCBI Taxonomy" id="1382803"/>
    <lineage>
        <taxon>Bacteria</taxon>
        <taxon>Pseudomonadati</taxon>
        <taxon>Pseudomonadota</taxon>
        <taxon>Betaproteobacteria</taxon>
        <taxon>Neisseriales</taxon>
        <taxon>Chromobacteriaceae</taxon>
        <taxon>Chromobacterium</taxon>
    </lineage>
</organism>
<dbReference type="Proteomes" id="UP000239469">
    <property type="component" value="Unassembled WGS sequence"/>
</dbReference>
<gene>
    <name evidence="1" type="ORF">BUE93_09385</name>
</gene>
<comment type="caution">
    <text evidence="1">The sequence shown here is derived from an EMBL/GenBank/DDBJ whole genome shotgun (WGS) entry which is preliminary data.</text>
</comment>
<sequence length="194" mass="21721">MWPQLWVVSGPNGAGKSTLTDRYLMGRLQVVNPDNITREQPGIGAIQAGKIAIRLQQRHLSACESFAWETTLSGNRELALMREAKVAGYKVNLVFVGLRNARASILRVVERVAAGGHDIPPADVARRLERSLRNLPEALVIADRAFIFDNSGERRRLLLLARDHNQSRHVSRNLPRWIIDAPPASVLRDHGMER</sequence>
<proteinExistence type="predicted"/>
<dbReference type="PANTHER" id="PTHR39206">
    <property type="entry name" value="SLL8004 PROTEIN"/>
    <property type="match status" value="1"/>
</dbReference>
<name>A0A2S9X5H2_9NEIS</name>
<evidence type="ECO:0000313" key="1">
    <source>
        <dbReference type="EMBL" id="PRP70936.1"/>
    </source>
</evidence>
<dbReference type="InterPro" id="IPR027417">
    <property type="entry name" value="P-loop_NTPase"/>
</dbReference>
<dbReference type="OrthoDB" id="9791543at2"/>
<evidence type="ECO:0000313" key="2">
    <source>
        <dbReference type="Proteomes" id="UP000239469"/>
    </source>
</evidence>
<dbReference type="AlphaFoldDB" id="A0A2S9X5H2"/>
<protein>
    <submittedName>
        <fullName evidence="1">Zeta toxin family protein</fullName>
    </submittedName>
</protein>
<dbReference type="EMBL" id="MTBD01000023">
    <property type="protein sequence ID" value="PRP70936.1"/>
    <property type="molecule type" value="Genomic_DNA"/>
</dbReference>
<reference evidence="1 2" key="1">
    <citation type="submission" date="2017-01" db="EMBL/GenBank/DDBJ databases">
        <title>New insights into the genetic diversity of Chromobacterium isolated from tropical freshwater lake.</title>
        <authorList>
            <person name="Santos A.B."/>
            <person name="Nascimento A.M."/>
            <person name="Da Silva P.C."/>
        </authorList>
    </citation>
    <scope>NUCLEOTIDE SEQUENCE [LARGE SCALE GENOMIC DNA]</scope>
    <source>
        <strain evidence="1 2">56AF</strain>
    </source>
</reference>
<dbReference type="Gene3D" id="3.40.50.300">
    <property type="entry name" value="P-loop containing nucleotide triphosphate hydrolases"/>
    <property type="match status" value="1"/>
</dbReference>
<dbReference type="SUPFAM" id="SSF52540">
    <property type="entry name" value="P-loop containing nucleoside triphosphate hydrolases"/>
    <property type="match status" value="1"/>
</dbReference>
<dbReference type="PANTHER" id="PTHR39206:SF1">
    <property type="entry name" value="SLL8004 PROTEIN"/>
    <property type="match status" value="1"/>
</dbReference>